<dbReference type="KEGG" id="mgin:FRZ54_05450"/>
<dbReference type="Proteomes" id="UP000321479">
    <property type="component" value="Chromosome"/>
</dbReference>
<dbReference type="Gene3D" id="1.20.1290.10">
    <property type="entry name" value="AhpD-like"/>
    <property type="match status" value="1"/>
</dbReference>
<dbReference type="SUPFAM" id="SSF69118">
    <property type="entry name" value="AhpD-like"/>
    <property type="match status" value="1"/>
</dbReference>
<organism evidence="2 3">
    <name type="scientific">Mucilaginibacter ginsenosidivorans</name>
    <dbReference type="NCBI Taxonomy" id="398053"/>
    <lineage>
        <taxon>Bacteria</taxon>
        <taxon>Pseudomonadati</taxon>
        <taxon>Bacteroidota</taxon>
        <taxon>Sphingobacteriia</taxon>
        <taxon>Sphingobacteriales</taxon>
        <taxon>Sphingobacteriaceae</taxon>
        <taxon>Mucilaginibacter</taxon>
    </lineage>
</organism>
<dbReference type="PANTHER" id="PTHR34846:SF10">
    <property type="entry name" value="CYTOPLASMIC PROTEIN"/>
    <property type="match status" value="1"/>
</dbReference>
<dbReference type="RefSeq" id="WP_147030634.1">
    <property type="nucleotide sequence ID" value="NZ_CP042436.1"/>
</dbReference>
<dbReference type="OrthoDB" id="9801997at2"/>
<evidence type="ECO:0000259" key="1">
    <source>
        <dbReference type="Pfam" id="PF02627"/>
    </source>
</evidence>
<dbReference type="GO" id="GO:0051920">
    <property type="term" value="F:peroxiredoxin activity"/>
    <property type="evidence" value="ECO:0007669"/>
    <property type="project" value="InterPro"/>
</dbReference>
<dbReference type="Pfam" id="PF02627">
    <property type="entry name" value="CMD"/>
    <property type="match status" value="1"/>
</dbReference>
<dbReference type="InterPro" id="IPR029032">
    <property type="entry name" value="AhpD-like"/>
</dbReference>
<name>A0A5B8USH5_9SPHI</name>
<accession>A0A5B8USH5</accession>
<dbReference type="PANTHER" id="PTHR34846">
    <property type="entry name" value="4-CARBOXYMUCONOLACTONE DECARBOXYLASE FAMILY PROTEIN (AFU_ORTHOLOGUE AFUA_6G11590)"/>
    <property type="match status" value="1"/>
</dbReference>
<dbReference type="InterPro" id="IPR004675">
    <property type="entry name" value="AhpD_core"/>
</dbReference>
<dbReference type="EMBL" id="CP042436">
    <property type="protein sequence ID" value="QEC62057.1"/>
    <property type="molecule type" value="Genomic_DNA"/>
</dbReference>
<proteinExistence type="predicted"/>
<keyword evidence="3" id="KW-1185">Reference proteome</keyword>
<dbReference type="NCBIfam" id="TIGR00778">
    <property type="entry name" value="ahpD_dom"/>
    <property type="match status" value="1"/>
</dbReference>
<evidence type="ECO:0000313" key="2">
    <source>
        <dbReference type="EMBL" id="QEC62057.1"/>
    </source>
</evidence>
<protein>
    <submittedName>
        <fullName evidence="2">Carboxymuconolactone decarboxylase family protein</fullName>
    </submittedName>
</protein>
<gene>
    <name evidence="2" type="ORF">FRZ54_05450</name>
</gene>
<feature type="domain" description="Carboxymuconolactone decarboxylase-like" evidence="1">
    <location>
        <begin position="16"/>
        <end position="94"/>
    </location>
</feature>
<reference evidence="2 3" key="1">
    <citation type="journal article" date="2017" name="Curr. Microbiol.">
        <title>Mucilaginibacter ginsenosidivorans sp. nov., Isolated from Soil of Ginseng Field.</title>
        <authorList>
            <person name="Kim M.M."/>
            <person name="Siddiqi M.Z."/>
            <person name="Im W.T."/>
        </authorList>
    </citation>
    <scope>NUCLEOTIDE SEQUENCE [LARGE SCALE GENOMIC DNA]</scope>
    <source>
        <strain evidence="2 3">Gsoil 3017</strain>
    </source>
</reference>
<sequence length="157" mass="17952">MEQRISFFNKGQNAMKVLFGFGSYLRRSDLDPQLLHLIEYRVSQINGCAFCLDMHSKDLRAGGETEQRIYMLDAWREAPFYTLRERAALAWAEAVTKLTDKNVPDDVYQQANSQFTEQELVDLTFAVLGINCFNRINVAFRTPAGDYHPGQFATQSA</sequence>
<dbReference type="InterPro" id="IPR003779">
    <property type="entry name" value="CMD-like"/>
</dbReference>
<evidence type="ECO:0000313" key="3">
    <source>
        <dbReference type="Proteomes" id="UP000321479"/>
    </source>
</evidence>
<dbReference type="AlphaFoldDB" id="A0A5B8USH5"/>